<keyword evidence="5 6" id="KW-0472">Membrane</keyword>
<dbReference type="InterPro" id="IPR020846">
    <property type="entry name" value="MFS_dom"/>
</dbReference>
<dbReference type="Pfam" id="PF07690">
    <property type="entry name" value="MFS_1"/>
    <property type="match status" value="1"/>
</dbReference>
<feature type="transmembrane region" description="Helical" evidence="6">
    <location>
        <begin position="130"/>
        <end position="157"/>
    </location>
</feature>
<dbReference type="SUPFAM" id="SSF103473">
    <property type="entry name" value="MFS general substrate transporter"/>
    <property type="match status" value="1"/>
</dbReference>
<dbReference type="InterPro" id="IPR036259">
    <property type="entry name" value="MFS_trans_sf"/>
</dbReference>
<protein>
    <submittedName>
        <fullName evidence="8">MFS transporter</fullName>
    </submittedName>
</protein>
<feature type="transmembrane region" description="Helical" evidence="6">
    <location>
        <begin position="77"/>
        <end position="98"/>
    </location>
</feature>
<keyword evidence="9" id="KW-1185">Reference proteome</keyword>
<keyword evidence="4 6" id="KW-1133">Transmembrane helix</keyword>
<dbReference type="Proteomes" id="UP001575105">
    <property type="component" value="Unassembled WGS sequence"/>
</dbReference>
<dbReference type="PROSITE" id="PS50850">
    <property type="entry name" value="MFS"/>
    <property type="match status" value="1"/>
</dbReference>
<keyword evidence="3 6" id="KW-0812">Transmembrane</keyword>
<name>A0ABV4UBJ9_9BACT</name>
<comment type="subcellular location">
    <subcellularLocation>
        <location evidence="1">Membrane</location>
        <topology evidence="1">Multi-pass membrane protein</topology>
    </subcellularLocation>
</comment>
<sequence>MSSSSSGVRADADVANLSSELSPGAAVSSDSRFFYGWAMLPLATMALIATAPGQTFGVSAFNDSFRTALGLSHSQLTGAYMVGTLLAAIPMGYVGALMDRHGLRVTITAVVILFGGVCLYTSQVNSLPGLFFAFLFLRMLGAGALGLLSGNALAFWFERRLGTVEGLRHMGMAGAIAVVPALNLWLIDAVGWRWAYAILGLSVWAVMLPALAWFWRDRPEQVGQYKDGLPHGSADGTVVESAEDEARTSLTLREAMASRAYWVIIVCIGMWSMLGTALFFNALPLFTARGLGTADVAWLFTVFAVSLAVMHVIGGLLADRMPLNLLLASAMAALAGAMAMAWRLESAAWVYPLGMLIGLAQGLIVSTISPVWPRFFGRAYMGRIRGTSATVAVAASSFGPFLMGAGYDLLGSYDTVMLLFTLLPLPMVGLALIATTPAKRRQRLQRLVA</sequence>
<feature type="transmembrane region" description="Helical" evidence="6">
    <location>
        <begin position="34"/>
        <end position="57"/>
    </location>
</feature>
<evidence type="ECO:0000256" key="6">
    <source>
        <dbReference type="SAM" id="Phobius"/>
    </source>
</evidence>
<evidence type="ECO:0000256" key="5">
    <source>
        <dbReference type="ARBA" id="ARBA00023136"/>
    </source>
</evidence>
<gene>
    <name evidence="8" type="ORF">ACERK3_18965</name>
</gene>
<feature type="transmembrane region" description="Helical" evidence="6">
    <location>
        <begin position="169"/>
        <end position="187"/>
    </location>
</feature>
<evidence type="ECO:0000256" key="4">
    <source>
        <dbReference type="ARBA" id="ARBA00022989"/>
    </source>
</evidence>
<dbReference type="InterPro" id="IPR052983">
    <property type="entry name" value="MFS_Riboflavin_Transporter"/>
</dbReference>
<accession>A0ABV4UBJ9</accession>
<feature type="domain" description="Major facilitator superfamily (MFS) profile" evidence="7">
    <location>
        <begin position="38"/>
        <end position="441"/>
    </location>
</feature>
<comment type="caution">
    <text evidence="8">The sequence shown here is derived from an EMBL/GenBank/DDBJ whole genome shotgun (WGS) entry which is preliminary data.</text>
</comment>
<dbReference type="RefSeq" id="WP_425347278.1">
    <property type="nucleotide sequence ID" value="NZ_JBGUBD010000019.1"/>
</dbReference>
<proteinExistence type="predicted"/>
<feature type="transmembrane region" description="Helical" evidence="6">
    <location>
        <begin position="384"/>
        <end position="403"/>
    </location>
</feature>
<evidence type="ECO:0000256" key="1">
    <source>
        <dbReference type="ARBA" id="ARBA00004141"/>
    </source>
</evidence>
<keyword evidence="2" id="KW-0813">Transport</keyword>
<feature type="transmembrane region" description="Helical" evidence="6">
    <location>
        <begin position="325"/>
        <end position="342"/>
    </location>
</feature>
<feature type="transmembrane region" description="Helical" evidence="6">
    <location>
        <begin position="193"/>
        <end position="215"/>
    </location>
</feature>
<evidence type="ECO:0000256" key="2">
    <source>
        <dbReference type="ARBA" id="ARBA00022448"/>
    </source>
</evidence>
<feature type="transmembrane region" description="Helical" evidence="6">
    <location>
        <begin position="105"/>
        <end position="124"/>
    </location>
</feature>
<dbReference type="InterPro" id="IPR011701">
    <property type="entry name" value="MFS"/>
</dbReference>
<evidence type="ECO:0000313" key="8">
    <source>
        <dbReference type="EMBL" id="MFA9480357.1"/>
    </source>
</evidence>
<dbReference type="Gene3D" id="1.20.1250.20">
    <property type="entry name" value="MFS general substrate transporter like domains"/>
    <property type="match status" value="2"/>
</dbReference>
<dbReference type="PANTHER" id="PTHR43385:SF1">
    <property type="entry name" value="RIBOFLAVIN TRANSPORTER RIBJ"/>
    <property type="match status" value="1"/>
</dbReference>
<organism evidence="8 9">
    <name type="scientific">Natronomicrosphaera hydrolytica</name>
    <dbReference type="NCBI Taxonomy" id="3242702"/>
    <lineage>
        <taxon>Bacteria</taxon>
        <taxon>Pseudomonadati</taxon>
        <taxon>Planctomycetota</taxon>
        <taxon>Phycisphaerae</taxon>
        <taxon>Phycisphaerales</taxon>
        <taxon>Phycisphaeraceae</taxon>
        <taxon>Natronomicrosphaera</taxon>
    </lineage>
</organism>
<dbReference type="EMBL" id="JBGUBD010000019">
    <property type="protein sequence ID" value="MFA9480357.1"/>
    <property type="molecule type" value="Genomic_DNA"/>
</dbReference>
<dbReference type="PANTHER" id="PTHR43385">
    <property type="entry name" value="RIBOFLAVIN TRANSPORTER RIBJ"/>
    <property type="match status" value="1"/>
</dbReference>
<feature type="transmembrane region" description="Helical" evidence="6">
    <location>
        <begin position="260"/>
        <end position="284"/>
    </location>
</feature>
<evidence type="ECO:0000259" key="7">
    <source>
        <dbReference type="PROSITE" id="PS50850"/>
    </source>
</evidence>
<evidence type="ECO:0000313" key="9">
    <source>
        <dbReference type="Proteomes" id="UP001575105"/>
    </source>
</evidence>
<feature type="transmembrane region" description="Helical" evidence="6">
    <location>
        <begin position="296"/>
        <end position="318"/>
    </location>
</feature>
<evidence type="ECO:0000256" key="3">
    <source>
        <dbReference type="ARBA" id="ARBA00022692"/>
    </source>
</evidence>
<feature type="transmembrane region" description="Helical" evidence="6">
    <location>
        <begin position="348"/>
        <end position="372"/>
    </location>
</feature>
<reference evidence="8 9" key="1">
    <citation type="submission" date="2024-08" db="EMBL/GenBank/DDBJ databases">
        <title>Whole-genome sequencing of halo(alkali)philic microorganisms from hypersaline lakes.</title>
        <authorList>
            <person name="Sorokin D.Y."/>
            <person name="Merkel A.Y."/>
            <person name="Messina E."/>
            <person name="Yakimov M."/>
        </authorList>
    </citation>
    <scope>NUCLEOTIDE SEQUENCE [LARGE SCALE GENOMIC DNA]</scope>
    <source>
        <strain evidence="8 9">AB-hyl4</strain>
    </source>
</reference>
<feature type="transmembrane region" description="Helical" evidence="6">
    <location>
        <begin position="415"/>
        <end position="436"/>
    </location>
</feature>